<feature type="transmembrane region" description="Helical" evidence="2">
    <location>
        <begin position="41"/>
        <end position="66"/>
    </location>
</feature>
<feature type="region of interest" description="Disordered" evidence="1">
    <location>
        <begin position="134"/>
        <end position="164"/>
    </location>
</feature>
<organism evidence="3 4">
    <name type="scientific">Actinomyces capricornis</name>
    <dbReference type="NCBI Taxonomy" id="2755559"/>
    <lineage>
        <taxon>Bacteria</taxon>
        <taxon>Bacillati</taxon>
        <taxon>Actinomycetota</taxon>
        <taxon>Actinomycetes</taxon>
        <taxon>Actinomycetales</taxon>
        <taxon>Actinomycetaceae</taxon>
        <taxon>Actinomyces</taxon>
    </lineage>
</organism>
<evidence type="ECO:0000256" key="1">
    <source>
        <dbReference type="SAM" id="MobiDB-lite"/>
    </source>
</evidence>
<proteinExistence type="predicted"/>
<reference evidence="3 4" key="1">
    <citation type="submission" date="2021-08" db="EMBL/GenBank/DDBJ databases">
        <title>Whole genome sequence of novel Actinomyces species strain MAS-1.</title>
        <authorList>
            <person name="Saito M."/>
            <person name="Kuwahara N."/>
            <person name="Takizawa T."/>
            <person name="Gotouda H."/>
            <person name="Ochiai T."/>
        </authorList>
    </citation>
    <scope>NUCLEOTIDE SEQUENCE [LARGE SCALE GENOMIC DNA]</scope>
    <source>
        <strain evidence="3 4">MAS-1</strain>
    </source>
</reference>
<keyword evidence="2" id="KW-0812">Transmembrane</keyword>
<name>A0ABM7UBH5_9ACTO</name>
<feature type="compositionally biased region" description="Low complexity" evidence="1">
    <location>
        <begin position="135"/>
        <end position="160"/>
    </location>
</feature>
<gene>
    <name evidence="3" type="ORF">MANAM107_14680</name>
</gene>
<keyword evidence="4" id="KW-1185">Reference proteome</keyword>
<feature type="transmembrane region" description="Helical" evidence="2">
    <location>
        <begin position="228"/>
        <end position="250"/>
    </location>
</feature>
<evidence type="ECO:0000256" key="2">
    <source>
        <dbReference type="SAM" id="Phobius"/>
    </source>
</evidence>
<dbReference type="Proteomes" id="UP000824496">
    <property type="component" value="Chromosome"/>
</dbReference>
<protein>
    <submittedName>
        <fullName evidence="3">Uncharacterized protein</fullName>
    </submittedName>
</protein>
<keyword evidence="2" id="KW-0472">Membrane</keyword>
<feature type="region of interest" description="Disordered" evidence="1">
    <location>
        <begin position="1"/>
        <end position="33"/>
    </location>
</feature>
<feature type="compositionally biased region" description="Low complexity" evidence="1">
    <location>
        <begin position="22"/>
        <end position="33"/>
    </location>
</feature>
<evidence type="ECO:0000313" key="4">
    <source>
        <dbReference type="Proteomes" id="UP000824496"/>
    </source>
</evidence>
<keyword evidence="2" id="KW-1133">Transmembrane helix</keyword>
<dbReference type="EMBL" id="AP025017">
    <property type="protein sequence ID" value="BDA64634.1"/>
    <property type="molecule type" value="Genomic_DNA"/>
</dbReference>
<sequence>MTQDHRGPIPPHRTPPDRAQEAGPGRPAAPPTRAFKPGPGFAIVLGLGALVVLLALSAAVTTALGARGLSSILGGIALIIVGLGLLAVLRVPARSLVVNAPRLRLERNRARAVQARREQEARVVGRWWARRRSTRSGAQARTGSSGTAGTTATGPYRPGGESTELAPLTVPGTALVIPESTGRRELTTLDVVSGPLTTALATTRIGRAADEHLAGTTTGESLVRVGQLLLGALGFVLIALGLASVLGQVIA</sequence>
<evidence type="ECO:0000313" key="3">
    <source>
        <dbReference type="EMBL" id="BDA64634.1"/>
    </source>
</evidence>
<feature type="transmembrane region" description="Helical" evidence="2">
    <location>
        <begin position="72"/>
        <end position="93"/>
    </location>
</feature>
<accession>A0ABM7UBH5</accession>
<dbReference type="RefSeq" id="WP_223906815.1">
    <property type="nucleotide sequence ID" value="NZ_AP025017.1"/>
</dbReference>